<accession>A0ABM6U480</accession>
<keyword evidence="2" id="KW-1185">Reference proteome</keyword>
<proteinExistence type="predicted"/>
<sequence>MINNAELFFKIITTTGTFFLAYHRYTLSLFEKKIDKGECKKERIFAEKFRIENIKTLTEGISRIEERMTRIEEYLMKH</sequence>
<name>A0ABM6U480_FUSVA</name>
<gene>
    <name evidence="1" type="ORF">C4N18_07835</name>
</gene>
<reference evidence="2" key="1">
    <citation type="journal article" date="2018" name="MSphere">
        <title>Fusobacterium Genomics Using MinION and Illumina Sequencing Enables Genome Completion and Correction.</title>
        <authorList>
            <person name="Todd S.M."/>
            <person name="Settlage R.E."/>
            <person name="Lahmers K.K."/>
            <person name="Slade D.J."/>
        </authorList>
    </citation>
    <scope>NUCLEOTIDE SEQUENCE [LARGE SCALE GENOMIC DNA]</scope>
    <source>
        <strain evidence="2">ATCC 27725</strain>
    </source>
</reference>
<dbReference type="RefSeq" id="WP_107123224.1">
    <property type="nucleotide sequence ID" value="NZ_CP028103.1"/>
</dbReference>
<dbReference type="EMBL" id="CP028103">
    <property type="protein sequence ID" value="AVQ31125.1"/>
    <property type="molecule type" value="Genomic_DNA"/>
</dbReference>
<dbReference type="Proteomes" id="UP000241238">
    <property type="component" value="Chromosome"/>
</dbReference>
<evidence type="ECO:0000313" key="2">
    <source>
        <dbReference type="Proteomes" id="UP000241238"/>
    </source>
</evidence>
<organism evidence="1 2">
    <name type="scientific">Fusobacterium varium ATCC 27725</name>
    <dbReference type="NCBI Taxonomy" id="469618"/>
    <lineage>
        <taxon>Bacteria</taxon>
        <taxon>Fusobacteriati</taxon>
        <taxon>Fusobacteriota</taxon>
        <taxon>Fusobacteriia</taxon>
        <taxon>Fusobacteriales</taxon>
        <taxon>Fusobacteriaceae</taxon>
        <taxon>Fusobacterium</taxon>
    </lineage>
</organism>
<evidence type="ECO:0000313" key="1">
    <source>
        <dbReference type="EMBL" id="AVQ31125.1"/>
    </source>
</evidence>
<protein>
    <submittedName>
        <fullName evidence="1">Uncharacterized protein</fullName>
    </submittedName>
</protein>
<dbReference type="GeneID" id="77467899"/>